<comment type="caution">
    <text evidence="1">The sequence shown here is derived from an EMBL/GenBank/DDBJ whole genome shotgun (WGS) entry which is preliminary data.</text>
</comment>
<proteinExistence type="predicted"/>
<dbReference type="RefSeq" id="WP_210788046.1">
    <property type="nucleotide sequence ID" value="NZ_JAGPXB010000001.1"/>
</dbReference>
<evidence type="ECO:0000313" key="1">
    <source>
        <dbReference type="EMBL" id="MBQ0907501.1"/>
    </source>
</evidence>
<organism evidence="1 2">
    <name type="scientific">Flavobacterium erciyesense</name>
    <dbReference type="NCBI Taxonomy" id="2825842"/>
    <lineage>
        <taxon>Bacteria</taxon>
        <taxon>Pseudomonadati</taxon>
        <taxon>Bacteroidota</taxon>
        <taxon>Flavobacteriia</taxon>
        <taxon>Flavobacteriales</taxon>
        <taxon>Flavobacteriaceae</taxon>
        <taxon>Flavobacterium</taxon>
    </lineage>
</organism>
<sequence length="76" mass="8943">MPVFEKEKSKIKMVILTKGKESNPVWYSPVKQNRKPEKTIMEGMIRRFQKSKLFAITNVVQFYDTSSNELIAKFTK</sequence>
<dbReference type="Proteomes" id="UP000679008">
    <property type="component" value="Unassembled WGS sequence"/>
</dbReference>
<accession>A0ABS5D0G2</accession>
<dbReference type="EMBL" id="JAGPXB010000001">
    <property type="protein sequence ID" value="MBQ0907501.1"/>
    <property type="molecule type" value="Genomic_DNA"/>
</dbReference>
<reference evidence="1 2" key="1">
    <citation type="submission" date="2021-04" db="EMBL/GenBank/DDBJ databases">
        <title>Description of novel Flavobacterium sp. F-328.</title>
        <authorList>
            <person name="Saticioglu I.B."/>
        </authorList>
    </citation>
    <scope>NUCLEOTIDE SEQUENCE [LARGE SCALE GENOMIC DNA]</scope>
    <source>
        <strain evidence="1 2">F-328</strain>
    </source>
</reference>
<gene>
    <name evidence="1" type="ORF">KBJ98_02165</name>
</gene>
<protein>
    <submittedName>
        <fullName evidence="1">Uncharacterized protein</fullName>
    </submittedName>
</protein>
<evidence type="ECO:0000313" key="2">
    <source>
        <dbReference type="Proteomes" id="UP000679008"/>
    </source>
</evidence>
<name>A0ABS5D0G2_9FLAO</name>
<keyword evidence="2" id="KW-1185">Reference proteome</keyword>